<dbReference type="GO" id="GO:0006044">
    <property type="term" value="P:N-acetylglucosamine metabolic process"/>
    <property type="evidence" value="ECO:0007669"/>
    <property type="project" value="TreeGrafter"/>
</dbReference>
<dbReference type="STRING" id="100816.A0A175WE28"/>
<dbReference type="GO" id="GO:0003830">
    <property type="term" value="F:beta-1,4-mannosylglycoprotein 4-beta-N-acetylglucosaminyltransferase activity"/>
    <property type="evidence" value="ECO:0007669"/>
    <property type="project" value="InterPro"/>
</dbReference>
<dbReference type="PANTHER" id="PTHR12224:SF0">
    <property type="entry name" value="BETA-1,4-MANNOSYL-GLYCOPROTEIN 4-BETA-N-ACETYLGLUCOSAMINYLTRANSFERASE"/>
    <property type="match status" value="1"/>
</dbReference>
<comment type="caution">
    <text evidence="2">The sequence shown here is derived from an EMBL/GenBank/DDBJ whole genome shotgun (WGS) entry which is preliminary data.</text>
</comment>
<dbReference type="InterPro" id="IPR006813">
    <property type="entry name" value="Glyco_trans_17"/>
</dbReference>
<keyword evidence="3" id="KW-1185">Reference proteome</keyword>
<organism evidence="2 3">
    <name type="scientific">Madurella mycetomatis</name>
    <dbReference type="NCBI Taxonomy" id="100816"/>
    <lineage>
        <taxon>Eukaryota</taxon>
        <taxon>Fungi</taxon>
        <taxon>Dikarya</taxon>
        <taxon>Ascomycota</taxon>
        <taxon>Pezizomycotina</taxon>
        <taxon>Sordariomycetes</taxon>
        <taxon>Sordariomycetidae</taxon>
        <taxon>Sordariales</taxon>
        <taxon>Sordariales incertae sedis</taxon>
        <taxon>Madurella</taxon>
    </lineage>
</organism>
<reference evidence="2 3" key="1">
    <citation type="journal article" date="2016" name="Genome Announc.">
        <title>Genome Sequence of Madurella mycetomatis mm55, Isolated from a Human Mycetoma Case in Sudan.</title>
        <authorList>
            <person name="Smit S."/>
            <person name="Derks M.F."/>
            <person name="Bervoets S."/>
            <person name="Fahal A."/>
            <person name="van Leeuwen W."/>
            <person name="van Belkum A."/>
            <person name="van de Sande W.W."/>
        </authorList>
    </citation>
    <scope>NUCLEOTIDE SEQUENCE [LARGE SCALE GENOMIC DNA]</scope>
    <source>
        <strain evidence="3">mm55</strain>
    </source>
</reference>
<dbReference type="VEuPathDB" id="FungiDB:MMYC01_202346"/>
<dbReference type="Proteomes" id="UP000078237">
    <property type="component" value="Unassembled WGS sequence"/>
</dbReference>
<dbReference type="GO" id="GO:0016020">
    <property type="term" value="C:membrane"/>
    <property type="evidence" value="ECO:0007669"/>
    <property type="project" value="InterPro"/>
</dbReference>
<keyword evidence="1" id="KW-0732">Signal</keyword>
<evidence type="ECO:0000256" key="1">
    <source>
        <dbReference type="SAM" id="SignalP"/>
    </source>
</evidence>
<dbReference type="PANTHER" id="PTHR12224">
    <property type="entry name" value="BETA-1,4-MANNOSYL-GLYCOPROTEIN BETA-1,4-N-ACETYLGLUCOSAMINYL-TRANSFERASE"/>
    <property type="match status" value="1"/>
</dbReference>
<name>A0A175WE28_9PEZI</name>
<gene>
    <name evidence="2" type="ORF">MMYC01_202346</name>
</gene>
<evidence type="ECO:0008006" key="4">
    <source>
        <dbReference type="Google" id="ProtNLM"/>
    </source>
</evidence>
<feature type="signal peptide" evidence="1">
    <location>
        <begin position="1"/>
        <end position="27"/>
    </location>
</feature>
<protein>
    <recommendedName>
        <fullName evidence="4">Beta-1,4-mannosyl-glycoprotein 4-beta-N-acetylglucosaminyltransferase</fullName>
    </recommendedName>
</protein>
<dbReference type="EMBL" id="LCTW02000025">
    <property type="protein sequence ID" value="KXX81913.1"/>
    <property type="molecule type" value="Genomic_DNA"/>
</dbReference>
<dbReference type="AlphaFoldDB" id="A0A175WE28"/>
<evidence type="ECO:0000313" key="2">
    <source>
        <dbReference type="EMBL" id="KXX81913.1"/>
    </source>
</evidence>
<evidence type="ECO:0000313" key="3">
    <source>
        <dbReference type="Proteomes" id="UP000078237"/>
    </source>
</evidence>
<proteinExistence type="predicted"/>
<accession>A0A175WE28</accession>
<sequence length="428" mass="50267">MLLRPAQRRRLIRVAVVLGLVWLFFHAANELDLSSPATRWTSPNAPSDICRPHGWKRFQPKSPETPRKVYDLMMINTELDWLEIRLNSTWDAVDYFVLVEGRKTFTGLDKPLTLKDNLSKFARYQSKIIYHEIEYPPGFKPRTAWDMEDHQRNSMLTQVFPHLAGRQAPNLGDAIVVSDVDEIPRPSTLAVLRECQFPRRLTLRSRFYYYSFQYLHRGPEWAHPQATYYQGLRKTLLPNDLRIGDGGIWPFKEWEKADFWNASWHCSSCFETMDELLTKMRSFSHRSMNAEKYRDRRRIADRIRNGRDLWDREGEEYDRIENNLDVPSFCWKIESGFATCWIGTDRRQGLRIMRNRRDEWAFGGYFVYIRMGIWMAPACGVPSETAVGRRYPLKYTGEGAQTVAPPGSQHNLPYLLVIAPSVRPFHKH</sequence>
<feature type="chain" id="PRO_5008043950" description="Beta-1,4-mannosyl-glycoprotein 4-beta-N-acetylglucosaminyltransferase" evidence="1">
    <location>
        <begin position="28"/>
        <end position="428"/>
    </location>
</feature>
<dbReference type="Pfam" id="PF04724">
    <property type="entry name" value="Glyco_transf_17"/>
    <property type="match status" value="1"/>
</dbReference>
<dbReference type="OrthoDB" id="6474464at2759"/>